<name>A0AAE2MJR6_RHILE</name>
<dbReference type="Proteomes" id="UP000538507">
    <property type="component" value="Unassembled WGS sequence"/>
</dbReference>
<evidence type="ECO:0000256" key="1">
    <source>
        <dbReference type="SAM" id="SignalP"/>
    </source>
</evidence>
<feature type="signal peptide" evidence="1">
    <location>
        <begin position="1"/>
        <end position="18"/>
    </location>
</feature>
<dbReference type="RefSeq" id="WP_183607529.1">
    <property type="nucleotide sequence ID" value="NZ_JACHAZ010000001.1"/>
</dbReference>
<evidence type="ECO:0000313" key="3">
    <source>
        <dbReference type="Proteomes" id="UP000538507"/>
    </source>
</evidence>
<reference evidence="2 3" key="1">
    <citation type="submission" date="2020-08" db="EMBL/GenBank/DDBJ databases">
        <title>Genomic Encyclopedia of Type Strains, Phase IV (KMG-V): Genome sequencing to study the core and pangenomes of soil and plant-associated prokaryotes.</title>
        <authorList>
            <person name="Whitman W."/>
        </authorList>
    </citation>
    <scope>NUCLEOTIDE SEQUENCE [LARGE SCALE GENOMIC DNA]</scope>
    <source>
        <strain evidence="2 3">SEMIA 415</strain>
    </source>
</reference>
<dbReference type="EMBL" id="JACIGO010000002">
    <property type="protein sequence ID" value="MBB4290616.1"/>
    <property type="molecule type" value="Genomic_DNA"/>
</dbReference>
<feature type="chain" id="PRO_5041973702" evidence="1">
    <location>
        <begin position="19"/>
        <end position="95"/>
    </location>
</feature>
<sequence length="95" mass="10334">MKYAILIAALVAPSVASAETCYPKDNSARILSSASPNDIHPDWRGDSYVGTSWSFVVHGKAEDGTGKYLRGNLMSPRGGLVNADVYILRKEWSCE</sequence>
<evidence type="ECO:0000313" key="2">
    <source>
        <dbReference type="EMBL" id="MBB4290616.1"/>
    </source>
</evidence>
<proteinExistence type="predicted"/>
<dbReference type="AlphaFoldDB" id="A0AAE2MJR6"/>
<protein>
    <submittedName>
        <fullName evidence="2">Uncharacterized protein</fullName>
    </submittedName>
</protein>
<organism evidence="2 3">
    <name type="scientific">Rhizobium leguminosarum</name>
    <dbReference type="NCBI Taxonomy" id="384"/>
    <lineage>
        <taxon>Bacteria</taxon>
        <taxon>Pseudomonadati</taxon>
        <taxon>Pseudomonadota</taxon>
        <taxon>Alphaproteobacteria</taxon>
        <taxon>Hyphomicrobiales</taxon>
        <taxon>Rhizobiaceae</taxon>
        <taxon>Rhizobium/Agrobacterium group</taxon>
        <taxon>Rhizobium</taxon>
    </lineage>
</organism>
<accession>A0AAE2MJR6</accession>
<keyword evidence="1" id="KW-0732">Signal</keyword>
<comment type="caution">
    <text evidence="2">The sequence shown here is derived from an EMBL/GenBank/DDBJ whole genome shotgun (WGS) entry which is preliminary data.</text>
</comment>
<gene>
    <name evidence="2" type="ORF">GGE16_002656</name>
</gene>